<comment type="caution">
    <text evidence="1">The sequence shown here is derived from an EMBL/GenBank/DDBJ whole genome shotgun (WGS) entry which is preliminary data.</text>
</comment>
<gene>
    <name evidence="1" type="ORF">RRG08_000613</name>
</gene>
<evidence type="ECO:0000313" key="2">
    <source>
        <dbReference type="Proteomes" id="UP001283361"/>
    </source>
</evidence>
<protein>
    <submittedName>
        <fullName evidence="1">Uncharacterized protein</fullName>
    </submittedName>
</protein>
<evidence type="ECO:0000313" key="1">
    <source>
        <dbReference type="EMBL" id="KAK3736866.1"/>
    </source>
</evidence>
<accession>A0AAE1CUI2</accession>
<organism evidence="1 2">
    <name type="scientific">Elysia crispata</name>
    <name type="common">lettuce slug</name>
    <dbReference type="NCBI Taxonomy" id="231223"/>
    <lineage>
        <taxon>Eukaryota</taxon>
        <taxon>Metazoa</taxon>
        <taxon>Spiralia</taxon>
        <taxon>Lophotrochozoa</taxon>
        <taxon>Mollusca</taxon>
        <taxon>Gastropoda</taxon>
        <taxon>Heterobranchia</taxon>
        <taxon>Euthyneura</taxon>
        <taxon>Panpulmonata</taxon>
        <taxon>Sacoglossa</taxon>
        <taxon>Placobranchoidea</taxon>
        <taxon>Plakobranchidae</taxon>
        <taxon>Elysia</taxon>
    </lineage>
</organism>
<dbReference type="EMBL" id="JAWDGP010006684">
    <property type="protein sequence ID" value="KAK3736866.1"/>
    <property type="molecule type" value="Genomic_DNA"/>
</dbReference>
<reference evidence="1" key="1">
    <citation type="journal article" date="2023" name="G3 (Bethesda)">
        <title>A reference genome for the long-term kleptoplast-retaining sea slug Elysia crispata morphotype clarki.</title>
        <authorList>
            <person name="Eastman K.E."/>
            <person name="Pendleton A.L."/>
            <person name="Shaikh M.A."/>
            <person name="Suttiyut T."/>
            <person name="Ogas R."/>
            <person name="Tomko P."/>
            <person name="Gavelis G."/>
            <person name="Widhalm J.R."/>
            <person name="Wisecaver J.H."/>
        </authorList>
    </citation>
    <scope>NUCLEOTIDE SEQUENCE</scope>
    <source>
        <strain evidence="1">ECLA1</strain>
    </source>
</reference>
<keyword evidence="2" id="KW-1185">Reference proteome</keyword>
<dbReference type="Proteomes" id="UP001283361">
    <property type="component" value="Unassembled WGS sequence"/>
</dbReference>
<sequence>MSFVHYLEKNIIASRSTRGADSSSLRVWKKEVTRRLQNCFNLSALSLLRRPQACVALQHHSSYPVSSDQRA</sequence>
<dbReference type="AlphaFoldDB" id="A0AAE1CUI2"/>
<name>A0AAE1CUI2_9GAST</name>
<proteinExistence type="predicted"/>